<evidence type="ECO:0000259" key="2">
    <source>
        <dbReference type="Pfam" id="PF01364"/>
    </source>
</evidence>
<dbReference type="CDD" id="cd02258">
    <property type="entry name" value="Peptidase_C25_N"/>
    <property type="match status" value="1"/>
</dbReference>
<name>A0A6N4X6N4_9FLAO</name>
<evidence type="ECO:0000313" key="3">
    <source>
        <dbReference type="EMBL" id="CAA7195824.1"/>
    </source>
</evidence>
<dbReference type="SUPFAM" id="SSF52129">
    <property type="entry name" value="Caspase-like"/>
    <property type="match status" value="1"/>
</dbReference>
<sequence>MKNGNKLILLYHNLIINFHLFCNSEISILNMKRKITLLFLTIFVSTIWAQRITVEWNGSKIQDFGSTKLNLPNFKNEGFSYGQNNIFITVQQKIGEKQLKISNPVWESISNKDLFELDNGLLQENDVTNVTYYYINGERYASIMVSLFKNVKGKAQRLSSFEISETSVSNNSARMAAKVGTTNNPLSSGTFYKIKVDKSGIFKITTQFLKDNGINPSSVNPKNFRIYGNGGLMLSENNQDAKYSALQENSIQVIGEDDGVWNDNDYALFYAQGPNGYNLYDLSNGNGFKRIETRGDNSNNLKNIYDDYSYYFINFDKGAGKRVQPMNVDLPSTPLITRYDDYQVINNDQKNLMKTGRIWVEDSPFTTEKTVTFNTRSPIQGTDIIKYRTQAIGYTSQQNTLSFTINNQNLSTIPIPANGQNIIYDFYPAKYFGNISNLSGNQITFKYNPNISLNPNGSFYLDYVEVQYKENLSFNGSQMNFRDFSLVSGSNTNYGFSISNASNMEQVWDVTDITNATGRVNKATGNATFNFGYFAADQNFNNEFVAFRNDAAFSPQFVGRINNQDLSGLQNVNYLIITVPEMMGQAQRIANYHQTKNNYNVQIVDTEKIYNEFGSGSKDLTAIRDFVTKLNTPLGSLKYVFILGDASYDYKNRISNNSNVVSSYESENSADFINSYVTDDYIVMTKLQTSQSILGNLPDLPVGRIPAANVSEAMNMMDKVLAYYNSLPGQSTPFGEWRMKLDFVVDDDHDENTFSTPVPFHTTMNNSLVNVFESGTQLKEYNVRKLYLDAFQAQSTAGGQRYPQVNQAISNDIGNSLYLFYFGHGGINGWAQERVLTIDEIQNSNNFSNVYSRFPFVSTITCEFTLWDEPSTFSAGEQFIKLKQGGVATMITSSRAVGIGYGIDFTNLYTQEIFKLVGDDFETLGNAHLNAKKLKGANTNHMKVNFLGDPAMKMSRPQRLLVIDNIETPVPGLIRGLDFIKVTGHINNPNGTVNTSFNGRVVINIFDKRLNKKTLNNDGDLTVLNYTEEGSAIVKASGTAVNGVFTVEFYVPKDINYAVGQGRILGYADNKSMDVFNNQAVQVGDINPNGLNDNEPPKVKLYMNNTNFADGGITNQSPILLACITDDTGINSTGSGIGHDITTYLDGQIINTIVLNDFYSSGEGNGCLNPSLADYQKGNVTYPFRNLAIGQHQLSFKVWDINNNSTTATLNFEVKDEADQHLIINRPLNWPNPFTNKTYVQFEHNCDDILDVNVQIYTITGKLVKTISQAVIAEPFLQGFRTPRQAIEWDGKDDFGSTVAKGTYIFKIFAKSQNQEKCKGSATAVEKMVLLK</sequence>
<dbReference type="GO" id="GO:0008234">
    <property type="term" value="F:cysteine-type peptidase activity"/>
    <property type="evidence" value="ECO:0007669"/>
    <property type="project" value="InterPro"/>
</dbReference>
<dbReference type="InterPro" id="IPR001769">
    <property type="entry name" value="Gingipain"/>
</dbReference>
<keyword evidence="1" id="KW-0732">Signal</keyword>
<dbReference type="NCBIfam" id="NF033707">
    <property type="entry name" value="T9SS_sortase"/>
    <property type="match status" value="1"/>
</dbReference>
<gene>
    <name evidence="3" type="ORF">CHRY9293_01980</name>
</gene>
<dbReference type="InterPro" id="IPR029030">
    <property type="entry name" value="Caspase-like_dom_sf"/>
</dbReference>
<keyword evidence="4" id="KW-1185">Reference proteome</keyword>
<evidence type="ECO:0000256" key="1">
    <source>
        <dbReference type="ARBA" id="ARBA00022729"/>
    </source>
</evidence>
<feature type="domain" description="Gingipain" evidence="2">
    <location>
        <begin position="574"/>
        <end position="954"/>
    </location>
</feature>
<protein>
    <recommendedName>
        <fullName evidence="2">Gingipain domain-containing protein</fullName>
    </recommendedName>
</protein>
<proteinExistence type="predicted"/>
<dbReference type="EMBL" id="CACVBR010000015">
    <property type="protein sequence ID" value="CAA7195824.1"/>
    <property type="molecule type" value="Genomic_DNA"/>
</dbReference>
<accession>A0A6N4X6N4</accession>
<dbReference type="Proteomes" id="UP000445144">
    <property type="component" value="Unassembled WGS sequence"/>
</dbReference>
<dbReference type="Pfam" id="PF01364">
    <property type="entry name" value="Peptidase_C25"/>
    <property type="match status" value="1"/>
</dbReference>
<dbReference type="Gene3D" id="2.60.40.4070">
    <property type="match status" value="1"/>
</dbReference>
<dbReference type="GO" id="GO:0006508">
    <property type="term" value="P:proteolysis"/>
    <property type="evidence" value="ECO:0007669"/>
    <property type="project" value="InterPro"/>
</dbReference>
<dbReference type="Gene3D" id="3.40.50.10390">
    <property type="entry name" value="Gingipain r, domain 1"/>
    <property type="match status" value="1"/>
</dbReference>
<evidence type="ECO:0000313" key="4">
    <source>
        <dbReference type="Proteomes" id="UP000445144"/>
    </source>
</evidence>
<reference evidence="3 4" key="1">
    <citation type="submission" date="2020-01" db="EMBL/GenBank/DDBJ databases">
        <authorList>
            <person name="Rodrigo-Torres L."/>
            <person name="Arahal R. D."/>
            <person name="Lucena T."/>
        </authorList>
    </citation>
    <scope>NUCLEOTIDE SEQUENCE [LARGE SCALE GENOMIC DNA]</scope>
    <source>
        <strain evidence="3 4">CECT 9293</strain>
    </source>
</reference>
<organism evidence="3 4">
    <name type="scientific">Chryseobacterium potabilaquae</name>
    <dbReference type="NCBI Taxonomy" id="2675057"/>
    <lineage>
        <taxon>Bacteria</taxon>
        <taxon>Pseudomonadati</taxon>
        <taxon>Bacteroidota</taxon>
        <taxon>Flavobacteriia</taxon>
        <taxon>Flavobacteriales</taxon>
        <taxon>Weeksellaceae</taxon>
        <taxon>Chryseobacterium group</taxon>
        <taxon>Chryseobacterium</taxon>
    </lineage>
</organism>
<dbReference type="InterPro" id="IPR029031">
    <property type="entry name" value="Gingipain_N_sf"/>
</dbReference>